<keyword evidence="2" id="KW-0949">S-adenosyl-L-methionine</keyword>
<dbReference type="NCBIfam" id="TIGR04085">
    <property type="entry name" value="rSAM_more_4Fe4S"/>
    <property type="match status" value="1"/>
</dbReference>
<evidence type="ECO:0000256" key="6">
    <source>
        <dbReference type="ARBA" id="ARBA00023601"/>
    </source>
</evidence>
<dbReference type="PANTHER" id="PTHR43273:SF3">
    <property type="entry name" value="ANAEROBIC SULFATASE-MATURATING ENZYME HOMOLOG ASLB-RELATED"/>
    <property type="match status" value="1"/>
</dbReference>
<dbReference type="Proteomes" id="UP000215332">
    <property type="component" value="Chromosome 1"/>
</dbReference>
<evidence type="ECO:0000259" key="8">
    <source>
        <dbReference type="PROSITE" id="PS51918"/>
    </source>
</evidence>
<evidence type="ECO:0000256" key="4">
    <source>
        <dbReference type="ARBA" id="ARBA00023004"/>
    </source>
</evidence>
<dbReference type="PROSITE" id="PS51918">
    <property type="entry name" value="RADICAL_SAM"/>
    <property type="match status" value="1"/>
</dbReference>
<dbReference type="InterPro" id="IPR007197">
    <property type="entry name" value="rSAM"/>
</dbReference>
<dbReference type="PANTHER" id="PTHR43273">
    <property type="entry name" value="ANAEROBIC SULFATASE-MATURATING ENZYME HOMOLOG ASLB-RELATED"/>
    <property type="match status" value="1"/>
</dbReference>
<feature type="domain" description="Radical SAM core" evidence="8">
    <location>
        <begin position="1"/>
        <end position="218"/>
    </location>
</feature>
<evidence type="ECO:0000256" key="7">
    <source>
        <dbReference type="SAM" id="MobiDB-lite"/>
    </source>
</evidence>
<proteinExistence type="inferred from homology"/>
<dbReference type="InterPro" id="IPR023885">
    <property type="entry name" value="4Fe4S-binding_SPASM_dom"/>
</dbReference>
<protein>
    <submittedName>
        <fullName evidence="9">Anaerobic sulfatase-maturating enzyme homolog YdeM</fullName>
    </submittedName>
</protein>
<gene>
    <name evidence="9" type="primary">ydeM</name>
    <name evidence="9" type="ORF">SAMEA4412665_00464</name>
</gene>
<comment type="similarity">
    <text evidence="6">Belongs to the radical SAM superfamily. Anaerobic sulfatase-maturating enzyme family.</text>
</comment>
<dbReference type="AlphaFoldDB" id="A0A239WAM6"/>
<organism evidence="9 10">
    <name type="scientific">Cutibacterium granulosum</name>
    <dbReference type="NCBI Taxonomy" id="33011"/>
    <lineage>
        <taxon>Bacteria</taxon>
        <taxon>Bacillati</taxon>
        <taxon>Actinomycetota</taxon>
        <taxon>Actinomycetes</taxon>
        <taxon>Propionibacteriales</taxon>
        <taxon>Propionibacteriaceae</taxon>
        <taxon>Cutibacterium</taxon>
    </lineage>
</organism>
<dbReference type="Pfam" id="PF04055">
    <property type="entry name" value="Radical_SAM"/>
    <property type="match status" value="1"/>
</dbReference>
<dbReference type="InterPro" id="IPR058240">
    <property type="entry name" value="rSAM_sf"/>
</dbReference>
<feature type="compositionally biased region" description="Pro residues" evidence="7">
    <location>
        <begin position="241"/>
        <end position="252"/>
    </location>
</feature>
<evidence type="ECO:0000313" key="10">
    <source>
        <dbReference type="Proteomes" id="UP000215332"/>
    </source>
</evidence>
<evidence type="ECO:0000256" key="2">
    <source>
        <dbReference type="ARBA" id="ARBA00022691"/>
    </source>
</evidence>
<dbReference type="Gene3D" id="3.20.20.70">
    <property type="entry name" value="Aldolase class I"/>
    <property type="match status" value="2"/>
</dbReference>
<comment type="cofactor">
    <cofactor evidence="1">
        <name>[4Fe-4S] cluster</name>
        <dbReference type="ChEBI" id="CHEBI:49883"/>
    </cofactor>
</comment>
<dbReference type="eggNOG" id="COG0641">
    <property type="taxonomic scope" value="Bacteria"/>
</dbReference>
<dbReference type="GO" id="GO:0046872">
    <property type="term" value="F:metal ion binding"/>
    <property type="evidence" value="ECO:0007669"/>
    <property type="project" value="UniProtKB-KW"/>
</dbReference>
<accession>A0A239WAM6</accession>
<keyword evidence="5" id="KW-0411">Iron-sulfur</keyword>
<keyword evidence="4" id="KW-0408">Iron</keyword>
<reference evidence="9 10" key="1">
    <citation type="submission" date="2017-06" db="EMBL/GenBank/DDBJ databases">
        <authorList>
            <consortium name="Pathogen Informatics"/>
        </authorList>
    </citation>
    <scope>NUCLEOTIDE SEQUENCE [LARGE SCALE GENOMIC DNA]</scope>
    <source>
        <strain evidence="9 10">NCTC11865</strain>
    </source>
</reference>
<evidence type="ECO:0000313" key="9">
    <source>
        <dbReference type="EMBL" id="SNV30704.1"/>
    </source>
</evidence>
<dbReference type="InterPro" id="IPR023867">
    <property type="entry name" value="Sulphatase_maturase_rSAM"/>
</dbReference>
<evidence type="ECO:0000256" key="1">
    <source>
        <dbReference type="ARBA" id="ARBA00001966"/>
    </source>
</evidence>
<evidence type="ECO:0000256" key="3">
    <source>
        <dbReference type="ARBA" id="ARBA00022723"/>
    </source>
</evidence>
<feature type="region of interest" description="Disordered" evidence="7">
    <location>
        <begin position="235"/>
        <end position="295"/>
    </location>
</feature>
<dbReference type="SFLD" id="SFLDG01067">
    <property type="entry name" value="SPASM/twitch_domain_containing"/>
    <property type="match status" value="1"/>
</dbReference>
<dbReference type="InterPro" id="IPR013785">
    <property type="entry name" value="Aldolase_TIM"/>
</dbReference>
<dbReference type="GO" id="GO:0016491">
    <property type="term" value="F:oxidoreductase activity"/>
    <property type="evidence" value="ECO:0007669"/>
    <property type="project" value="InterPro"/>
</dbReference>
<dbReference type="KEGG" id="cgrn:4412665_00464"/>
<keyword evidence="3" id="KW-0479">Metal-binding</keyword>
<evidence type="ECO:0000256" key="5">
    <source>
        <dbReference type="ARBA" id="ARBA00023014"/>
    </source>
</evidence>
<sequence>MTVRYLVLWPTAACDLACPYCYRRNRRGGRMGIEVADAALDLVADGVRGTGRPAHVQLAGGEPTLVPDLVEHVARRVAAIRGGRVTCGIQTNATHLDGDMVAMLRRHRVRVGVSLDGPPPVQEQARGSAAQTFRSLLELAGADVPVRVTTVLSALNVDHLGELAVTLGGLPNVTGFGLDPLVPIGSAAGREDLVPSEEAVVAGITALHRCLAQVNAMRADPLRWRELETVRAALRHAPSGPTRPGPGQPRPPATGETSRIRSTYPCCIRTPTPADDSSHTGTSSPRGNPVRNDVNCHADVVDPSGRTLLPLAMPNRPYCHAAVGESLAVAPDGSVYPCSQAVGDVASRVGTIDDVDWDGLRRRFAHDVHTLRGPCHRCALADRCPGDCPSRVEANALADPEHRHTPLTCLIDDTLARLEIAS</sequence>
<dbReference type="GO" id="GO:0051536">
    <property type="term" value="F:iron-sulfur cluster binding"/>
    <property type="evidence" value="ECO:0007669"/>
    <property type="project" value="UniProtKB-KW"/>
</dbReference>
<name>A0A239WAM6_9ACTN</name>
<dbReference type="SUPFAM" id="SSF102114">
    <property type="entry name" value="Radical SAM enzymes"/>
    <property type="match status" value="2"/>
</dbReference>
<dbReference type="EMBL" id="LT906441">
    <property type="protein sequence ID" value="SNV30704.1"/>
    <property type="molecule type" value="Genomic_DNA"/>
</dbReference>
<dbReference type="CDD" id="cd01335">
    <property type="entry name" value="Radical_SAM"/>
    <property type="match status" value="1"/>
</dbReference>
<dbReference type="SFLD" id="SFLDS00029">
    <property type="entry name" value="Radical_SAM"/>
    <property type="match status" value="1"/>
</dbReference>